<evidence type="ECO:0000259" key="7">
    <source>
        <dbReference type="PROSITE" id="PS50043"/>
    </source>
</evidence>
<evidence type="ECO:0000256" key="6">
    <source>
        <dbReference type="SAM" id="MobiDB-lite"/>
    </source>
</evidence>
<dbReference type="RefSeq" id="WP_081899928.1">
    <property type="nucleotide sequence ID" value="NZ_JOEF01000001.1"/>
</dbReference>
<evidence type="ECO:0000256" key="2">
    <source>
        <dbReference type="ARBA" id="ARBA00023015"/>
    </source>
</evidence>
<dbReference type="AlphaFoldDB" id="A0A1H0BWS1"/>
<feature type="region of interest" description="Disordered" evidence="6">
    <location>
        <begin position="1"/>
        <end position="27"/>
    </location>
</feature>
<feature type="domain" description="HTH luxR-type" evidence="7">
    <location>
        <begin position="171"/>
        <end position="236"/>
    </location>
</feature>
<dbReference type="InterPro" id="IPR016032">
    <property type="entry name" value="Sig_transdc_resp-reg_C-effctor"/>
</dbReference>
<dbReference type="InterPro" id="IPR011006">
    <property type="entry name" value="CheY-like_superfamily"/>
</dbReference>
<keyword evidence="10" id="KW-1185">Reference proteome</keyword>
<dbReference type="GO" id="GO:0006355">
    <property type="term" value="P:regulation of DNA-templated transcription"/>
    <property type="evidence" value="ECO:0007669"/>
    <property type="project" value="InterPro"/>
</dbReference>
<dbReference type="eggNOG" id="COG2197">
    <property type="taxonomic scope" value="Bacteria"/>
</dbReference>
<dbReference type="PROSITE" id="PS50043">
    <property type="entry name" value="HTH_LUXR_2"/>
    <property type="match status" value="1"/>
</dbReference>
<dbReference type="STRING" id="211114.SAMN04489726_6887"/>
<feature type="modified residue" description="4-aspartylphosphate" evidence="5">
    <location>
        <position position="87"/>
    </location>
</feature>
<protein>
    <submittedName>
        <fullName evidence="9">DNA-binding response regulator, NarL/FixJ family, contains REC and HTH domains</fullName>
    </submittedName>
</protein>
<keyword evidence="1 5" id="KW-0597">Phosphoprotein</keyword>
<gene>
    <name evidence="9" type="ORF">SAMN04489726_6887</name>
</gene>
<evidence type="ECO:0000256" key="4">
    <source>
        <dbReference type="ARBA" id="ARBA00023163"/>
    </source>
</evidence>
<dbReference type="SUPFAM" id="SSF46894">
    <property type="entry name" value="C-terminal effector domain of the bipartite response regulators"/>
    <property type="match status" value="1"/>
</dbReference>
<keyword evidence="3 9" id="KW-0238">DNA-binding</keyword>
<evidence type="ECO:0000313" key="9">
    <source>
        <dbReference type="EMBL" id="SDN50016.1"/>
    </source>
</evidence>
<accession>A0A1H0BWS1</accession>
<dbReference type="EMBL" id="LT629701">
    <property type="protein sequence ID" value="SDN50016.1"/>
    <property type="molecule type" value="Genomic_DNA"/>
</dbReference>
<feature type="domain" description="Response regulatory" evidence="8">
    <location>
        <begin position="36"/>
        <end position="150"/>
    </location>
</feature>
<dbReference type="InterPro" id="IPR039420">
    <property type="entry name" value="WalR-like"/>
</dbReference>
<dbReference type="InterPro" id="IPR001789">
    <property type="entry name" value="Sig_transdc_resp-reg_receiver"/>
</dbReference>
<evidence type="ECO:0000259" key="8">
    <source>
        <dbReference type="PROSITE" id="PS50110"/>
    </source>
</evidence>
<dbReference type="InterPro" id="IPR000792">
    <property type="entry name" value="Tscrpt_reg_LuxR_C"/>
</dbReference>
<dbReference type="CDD" id="cd06170">
    <property type="entry name" value="LuxR_C_like"/>
    <property type="match status" value="1"/>
</dbReference>
<dbReference type="SMART" id="SM00448">
    <property type="entry name" value="REC"/>
    <property type="match status" value="1"/>
</dbReference>
<organism evidence="9 10">
    <name type="scientific">Allokutzneria albata</name>
    <name type="common">Kibdelosporangium albatum</name>
    <dbReference type="NCBI Taxonomy" id="211114"/>
    <lineage>
        <taxon>Bacteria</taxon>
        <taxon>Bacillati</taxon>
        <taxon>Actinomycetota</taxon>
        <taxon>Actinomycetes</taxon>
        <taxon>Pseudonocardiales</taxon>
        <taxon>Pseudonocardiaceae</taxon>
        <taxon>Allokutzneria</taxon>
    </lineage>
</organism>
<evidence type="ECO:0000313" key="10">
    <source>
        <dbReference type="Proteomes" id="UP000183376"/>
    </source>
</evidence>
<dbReference type="SMART" id="SM00421">
    <property type="entry name" value="HTH_LUXR"/>
    <property type="match status" value="1"/>
</dbReference>
<dbReference type="PANTHER" id="PTHR43214:SF24">
    <property type="entry name" value="TRANSCRIPTIONAL REGULATORY PROTEIN NARL-RELATED"/>
    <property type="match status" value="1"/>
</dbReference>
<dbReference type="PROSITE" id="PS00622">
    <property type="entry name" value="HTH_LUXR_1"/>
    <property type="match status" value="1"/>
</dbReference>
<name>A0A1H0BWS1_ALLAB</name>
<sequence length="243" mass="25960">MRQIQTVCRPPHRSATSSATPTPGMLAAERRRGPVRVALLDRHPVTVEGLAQLLSAQQGVSVVGRFYRVNDALASLTRCEAHVLVVDPQVAGPDAIALLRLLQREYPNLAVLVLSDNTDYVSAALDAGANGFLLKTAVLGEILSGILKAADGQTPVSRSLLPMLASEVRGGGRTRQRLSSRELQILEQVATGNTNAEIARNLFISEATVKTHLHRVFNKLSVPDRASAVATAISLGLLRGALR</sequence>
<reference evidence="9 10" key="1">
    <citation type="submission" date="2016-10" db="EMBL/GenBank/DDBJ databases">
        <authorList>
            <person name="de Groot N.N."/>
        </authorList>
    </citation>
    <scope>NUCLEOTIDE SEQUENCE [LARGE SCALE GENOMIC DNA]</scope>
    <source>
        <strain evidence="9 10">DSM 44149</strain>
    </source>
</reference>
<proteinExistence type="predicted"/>
<dbReference type="PRINTS" id="PR00038">
    <property type="entry name" value="HTHLUXR"/>
</dbReference>
<dbReference type="Gene3D" id="3.40.50.2300">
    <property type="match status" value="1"/>
</dbReference>
<dbReference type="SUPFAM" id="SSF52172">
    <property type="entry name" value="CheY-like"/>
    <property type="match status" value="1"/>
</dbReference>
<dbReference type="InterPro" id="IPR058245">
    <property type="entry name" value="NreC/VraR/RcsB-like_REC"/>
</dbReference>
<dbReference type="GO" id="GO:0000160">
    <property type="term" value="P:phosphorelay signal transduction system"/>
    <property type="evidence" value="ECO:0007669"/>
    <property type="project" value="InterPro"/>
</dbReference>
<dbReference type="GO" id="GO:0003677">
    <property type="term" value="F:DNA binding"/>
    <property type="evidence" value="ECO:0007669"/>
    <property type="project" value="UniProtKB-KW"/>
</dbReference>
<dbReference type="PANTHER" id="PTHR43214">
    <property type="entry name" value="TWO-COMPONENT RESPONSE REGULATOR"/>
    <property type="match status" value="1"/>
</dbReference>
<dbReference type="OrthoDB" id="4069167at2"/>
<keyword evidence="2" id="KW-0805">Transcription regulation</keyword>
<evidence type="ECO:0000256" key="3">
    <source>
        <dbReference type="ARBA" id="ARBA00023125"/>
    </source>
</evidence>
<dbReference type="Pfam" id="PF00072">
    <property type="entry name" value="Response_reg"/>
    <property type="match status" value="1"/>
</dbReference>
<dbReference type="PROSITE" id="PS50110">
    <property type="entry name" value="RESPONSE_REGULATORY"/>
    <property type="match status" value="1"/>
</dbReference>
<evidence type="ECO:0000256" key="5">
    <source>
        <dbReference type="PROSITE-ProRule" id="PRU00169"/>
    </source>
</evidence>
<keyword evidence="4" id="KW-0804">Transcription</keyword>
<dbReference type="Pfam" id="PF00196">
    <property type="entry name" value="GerE"/>
    <property type="match status" value="1"/>
</dbReference>
<evidence type="ECO:0000256" key="1">
    <source>
        <dbReference type="ARBA" id="ARBA00022553"/>
    </source>
</evidence>
<dbReference type="Proteomes" id="UP000183376">
    <property type="component" value="Chromosome I"/>
</dbReference>
<dbReference type="CDD" id="cd17535">
    <property type="entry name" value="REC_NarL-like"/>
    <property type="match status" value="1"/>
</dbReference>